<organism evidence="2 3">
    <name type="scientific">Imhoffiella purpurea</name>
    <dbReference type="NCBI Taxonomy" id="1249627"/>
    <lineage>
        <taxon>Bacteria</taxon>
        <taxon>Pseudomonadati</taxon>
        <taxon>Pseudomonadota</taxon>
        <taxon>Gammaproteobacteria</taxon>
        <taxon>Chromatiales</taxon>
        <taxon>Chromatiaceae</taxon>
        <taxon>Imhoffiella</taxon>
    </lineage>
</organism>
<dbReference type="eggNOG" id="COG0702">
    <property type="taxonomic scope" value="Bacteria"/>
</dbReference>
<proteinExistence type="predicted"/>
<evidence type="ECO:0000313" key="2">
    <source>
        <dbReference type="EMBL" id="EXJ13265.1"/>
    </source>
</evidence>
<dbReference type="InterPro" id="IPR016040">
    <property type="entry name" value="NAD(P)-bd_dom"/>
</dbReference>
<dbReference type="EMBL" id="AONC01000076">
    <property type="protein sequence ID" value="EXJ13265.1"/>
    <property type="molecule type" value="Genomic_DNA"/>
</dbReference>
<dbReference type="Pfam" id="PF13460">
    <property type="entry name" value="NAD_binding_10"/>
    <property type="match status" value="1"/>
</dbReference>
<comment type="caution">
    <text evidence="2">The sequence shown here is derived from an EMBL/GenBank/DDBJ whole genome shotgun (WGS) entry which is preliminary data.</text>
</comment>
<feature type="domain" description="NAD(P)-binding" evidence="1">
    <location>
        <begin position="7"/>
        <end position="211"/>
    </location>
</feature>
<dbReference type="Gene3D" id="3.40.50.720">
    <property type="entry name" value="NAD(P)-binding Rossmann-like Domain"/>
    <property type="match status" value="1"/>
</dbReference>
<reference evidence="2 3" key="1">
    <citation type="submission" date="2012-11" db="EMBL/GenBank/DDBJ databases">
        <title>Genome assembly of Thiorhodococcus sp. AK35.</title>
        <authorList>
            <person name="Nupur N."/>
            <person name="Khatri I."/>
            <person name="Subramanian S."/>
            <person name="Pinnaka A."/>
        </authorList>
    </citation>
    <scope>NUCLEOTIDE SEQUENCE [LARGE SCALE GENOMIC DNA]</scope>
    <source>
        <strain evidence="2 3">AK35</strain>
    </source>
</reference>
<keyword evidence="3" id="KW-1185">Reference proteome</keyword>
<dbReference type="SUPFAM" id="SSF51735">
    <property type="entry name" value="NAD(P)-binding Rossmann-fold domains"/>
    <property type="match status" value="1"/>
</dbReference>
<dbReference type="STRING" id="1249627.D779_3856"/>
<dbReference type="Proteomes" id="UP000019460">
    <property type="component" value="Unassembled WGS sequence"/>
</dbReference>
<protein>
    <submittedName>
        <fullName evidence="2">Flavin reductase</fullName>
    </submittedName>
</protein>
<dbReference type="OrthoDB" id="9803892at2"/>
<dbReference type="PANTHER" id="PTHR43355:SF2">
    <property type="entry name" value="FLAVIN REDUCTASE (NADPH)"/>
    <property type="match status" value="1"/>
</dbReference>
<sequence length="236" mass="25469">MKVVVFGATGKTGRTVALNLLAAGHEVTAFARDPAKFSKHTYEGLRILQGDALNPADVASAVAGQDAVVVSLGDSLNPVVLKLGARLGVKRNTPPNICEAGTANILAAMRTASVKRMICVTSYGVGETRDRLSRAFKVWFRVLQLGEQLADKDRQETLVKASDLDWTLVQPVGLTDGAATGRWVESTSGDRRKRTVSRVDLADFIKNVLEDGRYVRETVVLSQLTISERDFATQAA</sequence>
<dbReference type="GO" id="GO:0004074">
    <property type="term" value="F:biliverdin reductase [NAD(P)H] activity"/>
    <property type="evidence" value="ECO:0007669"/>
    <property type="project" value="TreeGrafter"/>
</dbReference>
<dbReference type="InterPro" id="IPR036291">
    <property type="entry name" value="NAD(P)-bd_dom_sf"/>
</dbReference>
<evidence type="ECO:0000313" key="3">
    <source>
        <dbReference type="Proteomes" id="UP000019460"/>
    </source>
</evidence>
<evidence type="ECO:0000259" key="1">
    <source>
        <dbReference type="Pfam" id="PF13460"/>
    </source>
</evidence>
<gene>
    <name evidence="2" type="ORF">D779_3856</name>
</gene>
<accession>W9VS74</accession>
<dbReference type="InterPro" id="IPR051606">
    <property type="entry name" value="Polyketide_Oxido-like"/>
</dbReference>
<dbReference type="RefSeq" id="WP_043757481.1">
    <property type="nucleotide sequence ID" value="NZ_AONC01000076.1"/>
</dbReference>
<name>W9VS74_9GAMM</name>
<dbReference type="GO" id="GO:0042602">
    <property type="term" value="F:riboflavin reductase (NADPH) activity"/>
    <property type="evidence" value="ECO:0007669"/>
    <property type="project" value="TreeGrafter"/>
</dbReference>
<dbReference type="PANTHER" id="PTHR43355">
    <property type="entry name" value="FLAVIN REDUCTASE (NADPH)"/>
    <property type="match status" value="1"/>
</dbReference>
<dbReference type="AlphaFoldDB" id="W9VS74"/>